<accession>L1MAQ2</accession>
<evidence type="ECO:0008006" key="3">
    <source>
        <dbReference type="Google" id="ProtNLM"/>
    </source>
</evidence>
<proteinExistence type="predicted"/>
<sequence length="281" mass="32451">MNLDDYMTEIFDRNAEVKQKYNVIYGAMISNMQIDRREIDCENYFRRCEFSNMVFEDIVIKTPLFLQDGCWIADSFFKNIKVLSARFKNLIISDSTIEDSIYVSRPFNLGFDSIERCKLVNVDFDGAEHPFIDNIVDSEISGVFRNMVLNENVQRTQCMGVDFSKLELIDSAFFGVDMERVNPNPKWAHLIVPDWFQYVDRLIEASEKLRLSSDKADRKASSAIQGDLTFEKFGYRGPLDSRRGSKYVDLVTASRIPKKSRERIVEVYADLGVDLSPTLNS</sequence>
<name>L1MAQ2_9CORY</name>
<protein>
    <recommendedName>
        <fullName evidence="3">Pentapeptide repeat protein</fullName>
    </recommendedName>
</protein>
<keyword evidence="2" id="KW-1185">Reference proteome</keyword>
<reference evidence="1 2" key="1">
    <citation type="submission" date="2012-05" db="EMBL/GenBank/DDBJ databases">
        <authorList>
            <person name="Weinstock G."/>
            <person name="Sodergren E."/>
            <person name="Lobos E.A."/>
            <person name="Fulton L."/>
            <person name="Fulton R."/>
            <person name="Courtney L."/>
            <person name="Fronick C."/>
            <person name="O'Laughlin M."/>
            <person name="Godfrey J."/>
            <person name="Wilson R.M."/>
            <person name="Miner T."/>
            <person name="Farmer C."/>
            <person name="Delehaunty K."/>
            <person name="Cordes M."/>
            <person name="Minx P."/>
            <person name="Tomlinson C."/>
            <person name="Chen J."/>
            <person name="Wollam A."/>
            <person name="Pepin K.H."/>
            <person name="Bhonagiri V."/>
            <person name="Zhang X."/>
            <person name="Suruliraj S."/>
            <person name="Warren W."/>
            <person name="Mitreva M."/>
            <person name="Mardis E.R."/>
            <person name="Wilson R.K."/>
        </authorList>
    </citation>
    <scope>NUCLEOTIDE SEQUENCE [LARGE SCALE GENOMIC DNA]</scope>
    <source>
        <strain evidence="1 2">F0235</strain>
    </source>
</reference>
<evidence type="ECO:0000313" key="1">
    <source>
        <dbReference type="EMBL" id="EKX88130.1"/>
    </source>
</evidence>
<evidence type="ECO:0000313" key="2">
    <source>
        <dbReference type="Proteomes" id="UP000010445"/>
    </source>
</evidence>
<dbReference type="EMBL" id="AMEM01000040">
    <property type="protein sequence ID" value="EKX88130.1"/>
    <property type="molecule type" value="Genomic_DNA"/>
</dbReference>
<dbReference type="Gene3D" id="2.160.20.80">
    <property type="entry name" value="E3 ubiquitin-protein ligase SopA"/>
    <property type="match status" value="1"/>
</dbReference>
<comment type="caution">
    <text evidence="1">The sequence shown here is derived from an EMBL/GenBank/DDBJ whole genome shotgun (WGS) entry which is preliminary data.</text>
</comment>
<organism evidence="1 2">
    <name type="scientific">Corynebacterium durum F0235</name>
    <dbReference type="NCBI Taxonomy" id="1035195"/>
    <lineage>
        <taxon>Bacteria</taxon>
        <taxon>Bacillati</taxon>
        <taxon>Actinomycetota</taxon>
        <taxon>Actinomycetes</taxon>
        <taxon>Mycobacteriales</taxon>
        <taxon>Corynebacteriaceae</taxon>
        <taxon>Corynebacterium</taxon>
    </lineage>
</organism>
<dbReference type="SUPFAM" id="SSF141571">
    <property type="entry name" value="Pentapeptide repeat-like"/>
    <property type="match status" value="1"/>
</dbReference>
<dbReference type="STRING" id="1035195.HMPREF9997_02494"/>
<dbReference type="eggNOG" id="ENOG5030G2S">
    <property type="taxonomic scope" value="Bacteria"/>
</dbReference>
<dbReference type="AlphaFoldDB" id="L1MAQ2"/>
<dbReference type="RefSeq" id="WP_006062298.1">
    <property type="nucleotide sequence ID" value="NZ_KB290824.1"/>
</dbReference>
<dbReference type="Proteomes" id="UP000010445">
    <property type="component" value="Unassembled WGS sequence"/>
</dbReference>
<dbReference type="HOGENOM" id="CLU_979023_0_0_11"/>
<gene>
    <name evidence="1" type="ORF">HMPREF9997_02494</name>
</gene>